<feature type="transmembrane region" description="Helical" evidence="2">
    <location>
        <begin position="7"/>
        <end position="26"/>
    </location>
</feature>
<comment type="caution">
    <text evidence="3">The sequence shown here is derived from an EMBL/GenBank/DDBJ whole genome shotgun (WGS) entry which is preliminary data.</text>
</comment>
<keyword evidence="2" id="KW-0472">Membrane</keyword>
<organism evidence="3 4">
    <name type="scientific">Cloacibacterium rupense</name>
    <dbReference type="NCBI Taxonomy" id="517423"/>
    <lineage>
        <taxon>Bacteria</taxon>
        <taxon>Pseudomonadati</taxon>
        <taxon>Bacteroidota</taxon>
        <taxon>Flavobacteriia</taxon>
        <taxon>Flavobacteriales</taxon>
        <taxon>Weeksellaceae</taxon>
    </lineage>
</organism>
<keyword evidence="2" id="KW-0812">Transmembrane</keyword>
<keyword evidence="1" id="KW-0732">Signal</keyword>
<reference evidence="4" key="1">
    <citation type="journal article" date="2019" name="Int. J. Syst. Evol. Microbiol.">
        <title>The Global Catalogue of Microorganisms (GCM) 10K type strain sequencing project: providing services to taxonomists for standard genome sequencing and annotation.</title>
        <authorList>
            <consortium name="The Broad Institute Genomics Platform"/>
            <consortium name="The Broad Institute Genome Sequencing Center for Infectious Disease"/>
            <person name="Wu L."/>
            <person name="Ma J."/>
        </authorList>
    </citation>
    <scope>NUCLEOTIDE SEQUENCE [LARGE SCALE GENOMIC DNA]</scope>
    <source>
        <strain evidence="4">CGMCC 1.7656</strain>
    </source>
</reference>
<dbReference type="NCBIfam" id="TIGR04183">
    <property type="entry name" value="Por_Secre_tail"/>
    <property type="match status" value="1"/>
</dbReference>
<protein>
    <recommendedName>
        <fullName evidence="5">Por secretion system C-terminal sorting domain-containing protein</fullName>
    </recommendedName>
</protein>
<dbReference type="InterPro" id="IPR013320">
    <property type="entry name" value="ConA-like_dom_sf"/>
</dbReference>
<evidence type="ECO:0000256" key="2">
    <source>
        <dbReference type="SAM" id="Phobius"/>
    </source>
</evidence>
<evidence type="ECO:0008006" key="5">
    <source>
        <dbReference type="Google" id="ProtNLM"/>
    </source>
</evidence>
<sequence length="1102" mass="118559">MITNNLSFLKAFFRLLFIISSIYGWGQVTLLDPTGDGGFETGNTFALNNWNAANTGSNKNWSIGNSAHIGVSNGSRAAFIGNSSQTGQTRITHLYRTLSIPVGATNIQLSFKYRQTAVDTNNDLLRVYLNNNTPIYATAQSAGLLTTVNPSNPSNTYSSFTNVSVTIPNSYAGTTNNLIFTFFSNNNTPNAFGGFDEVSVTYSPANDAGVTTVPTLTCQGTQNVVATIRNYGTSNLTSATINWSVNGAAQTPFSWTGNLATNATANVTIGSFNFSPSTNYSITAFTSLPNGVTDNNTTNDNFTTASFQTNSGPTDVNITNANEVVCKNTVKTLTATGGVVNNAVIFSENFNSGIGTFTQTNSSTGGTPANAAWTNRANGYTYLSFFTFNSNDNSNFMLSNSDSQGFGSTTSTTLTSPLFSLVGCTSPILNFYHHFFYASGDTAKVQISTNGGTSFTDLVTYTSSQGGTSSFSLVSIDLSAYAGQSNLMIRFKYDASYGWWWAIDNVSVVANRQNITWSSSPSSPNTIFTDAAATVPYVSGTHATTVYVKPTVTTTYTATSTNGGCTTTDVVTYSMETAVYNGSSWTPAQVSNRAIEFQGNYTSPGTGINLQACSCTVTSGTVKIASGDTMTLQDEMIVNGGSITFENNANLLQTNPNAINTGNIIVKRKAKMKRLDYTYWSAPVTGQNLKSFSPNTLNSRFYVYNEATDFFSTIDPLSNSFATAAGYAIRAPNNYLTSTTTQDWTFTGVPINGTKTINITKNGRGFNLIGNPYPSNISFTSFYSANSTIIQNKAFFWTNTNVNPPAQQGASYSGNNYATLTSTGGTPATNSSIAPTNEIAVGQGFIVEKTNAGTSAVTFNNTMRTNTNGVFFNSRLAPSKQSPKYWLKLTTPAKNFNTLLVGYVPGATNGLDASFDAEPIAMSSDMFYSIQDDKNLIIQGRTVNFSTKDKVPLGAILYESGNYEIAISELEGIFQNAQPIYLKDKLLDKMVKLNDGGYSFYAEAGVVNNRFEIVYKPDSTLSIEDLSKNGLQVYQVEGWIMIDSQEGLSRVWISDSAGKSLYESEVKGKTTRVNASHYPSGMYYVTVETSSGQKQTKKILKK</sequence>
<evidence type="ECO:0000256" key="1">
    <source>
        <dbReference type="ARBA" id="ARBA00022729"/>
    </source>
</evidence>
<dbReference type="EMBL" id="BMLV01000007">
    <property type="protein sequence ID" value="GGP06574.1"/>
    <property type="molecule type" value="Genomic_DNA"/>
</dbReference>
<accession>A0ABQ2NNR4</accession>
<keyword evidence="2" id="KW-1133">Transmembrane helix</keyword>
<proteinExistence type="predicted"/>
<keyword evidence="4" id="KW-1185">Reference proteome</keyword>
<dbReference type="Proteomes" id="UP000620064">
    <property type="component" value="Unassembled WGS sequence"/>
</dbReference>
<dbReference type="SUPFAM" id="SSF49899">
    <property type="entry name" value="Concanavalin A-like lectins/glucanases"/>
    <property type="match status" value="1"/>
</dbReference>
<dbReference type="InterPro" id="IPR026444">
    <property type="entry name" value="Secre_tail"/>
</dbReference>
<evidence type="ECO:0000313" key="3">
    <source>
        <dbReference type="EMBL" id="GGP06574.1"/>
    </source>
</evidence>
<gene>
    <name evidence="3" type="ORF">GCM10010992_27120</name>
</gene>
<evidence type="ECO:0000313" key="4">
    <source>
        <dbReference type="Proteomes" id="UP000620064"/>
    </source>
</evidence>
<dbReference type="RefSeq" id="WP_188618679.1">
    <property type="nucleotide sequence ID" value="NZ_BMLV01000007.1"/>
</dbReference>
<dbReference type="Gene3D" id="2.60.120.260">
    <property type="entry name" value="Galactose-binding domain-like"/>
    <property type="match status" value="1"/>
</dbReference>
<name>A0ABQ2NNR4_9FLAO</name>